<protein>
    <submittedName>
        <fullName evidence="1">Uncharacterized protein</fullName>
    </submittedName>
</protein>
<dbReference type="RefSeq" id="WP_237768642.1">
    <property type="nucleotide sequence ID" value="NZ_FOOI01000003.1"/>
</dbReference>
<name>A0ABX2S7V6_9ACTN</name>
<dbReference type="Proteomes" id="UP000533017">
    <property type="component" value="Unassembled WGS sequence"/>
</dbReference>
<comment type="caution">
    <text evidence="1">The sequence shown here is derived from an EMBL/GenBank/DDBJ whole genome shotgun (WGS) entry which is preliminary data.</text>
</comment>
<gene>
    <name evidence="1" type="ORF">FHR37_004585</name>
</gene>
<keyword evidence="2" id="KW-1185">Reference proteome</keyword>
<sequence>MIFGVVALIVAVTAAWSARNRPESPPDMHERRAVQEQLRPVEGIRPALPVTLPRGYDFARWYEHEVSSDDADSEFVDEMTAAPAASWSVYFFPTDGPREDGLPVVVVCVQKPGIKDVLCGEQNDATHLRRQLGQNDVLISRVSRGRRDMTAWRDVELTTDLNKVTWLR</sequence>
<organism evidence="1 2">
    <name type="scientific">Actinopolymorpha cephalotaxi</name>
    <dbReference type="NCBI Taxonomy" id="504797"/>
    <lineage>
        <taxon>Bacteria</taxon>
        <taxon>Bacillati</taxon>
        <taxon>Actinomycetota</taxon>
        <taxon>Actinomycetes</taxon>
        <taxon>Propionibacteriales</taxon>
        <taxon>Actinopolymorphaceae</taxon>
        <taxon>Actinopolymorpha</taxon>
    </lineage>
</organism>
<evidence type="ECO:0000313" key="2">
    <source>
        <dbReference type="Proteomes" id="UP000533017"/>
    </source>
</evidence>
<reference evidence="1 2" key="1">
    <citation type="submission" date="2020-07" db="EMBL/GenBank/DDBJ databases">
        <title>Sequencing the genomes of 1000 actinobacteria strains.</title>
        <authorList>
            <person name="Klenk H.-P."/>
        </authorList>
    </citation>
    <scope>NUCLEOTIDE SEQUENCE [LARGE SCALE GENOMIC DNA]</scope>
    <source>
        <strain evidence="1 2">DSM 45117</strain>
    </source>
</reference>
<dbReference type="EMBL" id="JACBZA010000001">
    <property type="protein sequence ID" value="NYH85734.1"/>
    <property type="molecule type" value="Genomic_DNA"/>
</dbReference>
<proteinExistence type="predicted"/>
<evidence type="ECO:0000313" key="1">
    <source>
        <dbReference type="EMBL" id="NYH85734.1"/>
    </source>
</evidence>
<accession>A0ABX2S7V6</accession>